<accession>A0ABN9VRY9</accession>
<gene>
    <name evidence="1" type="ORF">PCOR1329_LOCUS60315</name>
</gene>
<protein>
    <submittedName>
        <fullName evidence="1">Uncharacterized protein</fullName>
    </submittedName>
</protein>
<proteinExistence type="predicted"/>
<sequence length="77" mass="8026">MIRVQRIPGLWAPCPPGASLSRIAAASPPRARRPLAVCFETAGLWEPCQPGTSQTPVAATSSLQDSAEIAAVASQQE</sequence>
<name>A0ABN9VRY9_9DINO</name>
<reference evidence="1" key="1">
    <citation type="submission" date="2023-10" db="EMBL/GenBank/DDBJ databases">
        <authorList>
            <person name="Chen Y."/>
            <person name="Shah S."/>
            <person name="Dougan E. K."/>
            <person name="Thang M."/>
            <person name="Chan C."/>
        </authorList>
    </citation>
    <scope>NUCLEOTIDE SEQUENCE [LARGE SCALE GENOMIC DNA]</scope>
</reference>
<dbReference type="EMBL" id="CAUYUJ010017548">
    <property type="protein sequence ID" value="CAK0875729.1"/>
    <property type="molecule type" value="Genomic_DNA"/>
</dbReference>
<keyword evidence="2" id="KW-1185">Reference proteome</keyword>
<dbReference type="Proteomes" id="UP001189429">
    <property type="component" value="Unassembled WGS sequence"/>
</dbReference>
<organism evidence="1 2">
    <name type="scientific">Prorocentrum cordatum</name>
    <dbReference type="NCBI Taxonomy" id="2364126"/>
    <lineage>
        <taxon>Eukaryota</taxon>
        <taxon>Sar</taxon>
        <taxon>Alveolata</taxon>
        <taxon>Dinophyceae</taxon>
        <taxon>Prorocentrales</taxon>
        <taxon>Prorocentraceae</taxon>
        <taxon>Prorocentrum</taxon>
    </lineage>
</organism>
<evidence type="ECO:0000313" key="2">
    <source>
        <dbReference type="Proteomes" id="UP001189429"/>
    </source>
</evidence>
<comment type="caution">
    <text evidence="1">The sequence shown here is derived from an EMBL/GenBank/DDBJ whole genome shotgun (WGS) entry which is preliminary data.</text>
</comment>
<evidence type="ECO:0000313" key="1">
    <source>
        <dbReference type="EMBL" id="CAK0875729.1"/>
    </source>
</evidence>